<dbReference type="InterPro" id="IPR011725">
    <property type="entry name" value="PQQ_synth_PqqA"/>
</dbReference>
<evidence type="ECO:0000256" key="2">
    <source>
        <dbReference type="ARBA" id="ARBA00009325"/>
    </source>
</evidence>
<organism evidence="5 6">
    <name type="scientific">Actinomadura barringtoniae</name>
    <dbReference type="NCBI Taxonomy" id="1427535"/>
    <lineage>
        <taxon>Bacteria</taxon>
        <taxon>Bacillati</taxon>
        <taxon>Actinomycetota</taxon>
        <taxon>Actinomycetes</taxon>
        <taxon>Streptosporangiales</taxon>
        <taxon>Thermomonosporaceae</taxon>
        <taxon>Actinomadura</taxon>
    </lineage>
</organism>
<proteinExistence type="inferred from homology"/>
<dbReference type="EMBL" id="JAGEOJ010000035">
    <property type="protein sequence ID" value="MBO2455367.1"/>
    <property type="molecule type" value="Genomic_DNA"/>
</dbReference>
<evidence type="ECO:0000256" key="1">
    <source>
        <dbReference type="ARBA" id="ARBA00004886"/>
    </source>
</evidence>
<dbReference type="GO" id="GO:0018189">
    <property type="term" value="P:pyrroloquinoline quinone biosynthetic process"/>
    <property type="evidence" value="ECO:0007669"/>
    <property type="project" value="InterPro"/>
</dbReference>
<dbReference type="Proteomes" id="UP000669179">
    <property type="component" value="Unassembled WGS sequence"/>
</dbReference>
<gene>
    <name evidence="5" type="primary">pqqA</name>
    <name evidence="5" type="ORF">J4573_50400</name>
</gene>
<name>A0A939PLX3_9ACTN</name>
<evidence type="ECO:0000256" key="3">
    <source>
        <dbReference type="ARBA" id="ARBA00015086"/>
    </source>
</evidence>
<comment type="similarity">
    <text evidence="2">Belongs to the PqqA family.</text>
</comment>
<keyword evidence="6" id="KW-1185">Reference proteome</keyword>
<evidence type="ECO:0000313" key="6">
    <source>
        <dbReference type="Proteomes" id="UP000669179"/>
    </source>
</evidence>
<feature type="region of interest" description="Disordered" evidence="4">
    <location>
        <begin position="1"/>
        <end position="21"/>
    </location>
</feature>
<evidence type="ECO:0000256" key="4">
    <source>
        <dbReference type="SAM" id="MobiDB-lite"/>
    </source>
</evidence>
<dbReference type="Pfam" id="PF08042">
    <property type="entry name" value="PqqA"/>
    <property type="match status" value="1"/>
</dbReference>
<sequence length="46" mass="5183">MTKGCPEALTGEDIRDPKGGHMAWTTPDFEIIETSMELTAYYFTAR</sequence>
<reference evidence="5" key="1">
    <citation type="submission" date="2021-03" db="EMBL/GenBank/DDBJ databases">
        <authorList>
            <person name="Kanchanasin P."/>
            <person name="Saeng-In P."/>
            <person name="Phongsopitanun W."/>
            <person name="Yuki M."/>
            <person name="Kudo T."/>
            <person name="Ohkuma M."/>
            <person name="Tanasupawat S."/>
        </authorList>
    </citation>
    <scope>NUCLEOTIDE SEQUENCE</scope>
    <source>
        <strain evidence="5">GKU 128</strain>
    </source>
</reference>
<accession>A0A939PLX3</accession>
<dbReference type="NCBIfam" id="TIGR02107">
    <property type="entry name" value="PQQ_syn_pqqA"/>
    <property type="match status" value="1"/>
</dbReference>
<comment type="pathway">
    <text evidence="1">Cofactor biosynthesis; pyrroloquinoline quinone biosynthesis.</text>
</comment>
<dbReference type="AlphaFoldDB" id="A0A939PLX3"/>
<evidence type="ECO:0000313" key="5">
    <source>
        <dbReference type="EMBL" id="MBO2455367.1"/>
    </source>
</evidence>
<dbReference type="RefSeq" id="WP_208263589.1">
    <property type="nucleotide sequence ID" value="NZ_JAGEOJ010000035.1"/>
</dbReference>
<protein>
    <recommendedName>
        <fullName evidence="3">Coenzyme PQQ synthesis protein A</fullName>
    </recommendedName>
</protein>
<comment type="caution">
    <text evidence="5">The sequence shown here is derived from an EMBL/GenBank/DDBJ whole genome shotgun (WGS) entry which is preliminary data.</text>
</comment>